<evidence type="ECO:0000313" key="1">
    <source>
        <dbReference type="EMBL" id="REG90640.1"/>
    </source>
</evidence>
<protein>
    <submittedName>
        <fullName evidence="1">Uncharacterized protein</fullName>
    </submittedName>
</protein>
<dbReference type="EMBL" id="QUNF01000006">
    <property type="protein sequence ID" value="REG90640.1"/>
    <property type="molecule type" value="Genomic_DNA"/>
</dbReference>
<gene>
    <name evidence="1" type="ORF">C8N25_106139</name>
</gene>
<sequence length="79" mass="8975">MLWVATKLFHRFCCAVRYSPILVEIKEPNLTARLALDFNHISTHSLSLKGGEDESKKGFKAVKITATLAINTEWNSWNL</sequence>
<evidence type="ECO:0000313" key="2">
    <source>
        <dbReference type="Proteomes" id="UP000256405"/>
    </source>
</evidence>
<dbReference type="AlphaFoldDB" id="A0A3E0DZ56"/>
<organism evidence="1 2">
    <name type="scientific">Algoriphagus antarcticus</name>
    <dbReference type="NCBI Taxonomy" id="238540"/>
    <lineage>
        <taxon>Bacteria</taxon>
        <taxon>Pseudomonadati</taxon>
        <taxon>Bacteroidota</taxon>
        <taxon>Cytophagia</taxon>
        <taxon>Cytophagales</taxon>
        <taxon>Cyclobacteriaceae</taxon>
        <taxon>Algoriphagus</taxon>
    </lineage>
</organism>
<accession>A0A3E0DZ56</accession>
<proteinExistence type="predicted"/>
<comment type="caution">
    <text evidence="1">The sequence shown here is derived from an EMBL/GenBank/DDBJ whole genome shotgun (WGS) entry which is preliminary data.</text>
</comment>
<name>A0A3E0DZ56_9BACT</name>
<dbReference type="Proteomes" id="UP000256405">
    <property type="component" value="Unassembled WGS sequence"/>
</dbReference>
<reference evidence="1 2" key="1">
    <citation type="submission" date="2018-08" db="EMBL/GenBank/DDBJ databases">
        <title>Genomic Encyclopedia of Archaeal and Bacterial Type Strains, Phase II (KMG-II): from individual species to whole genera.</title>
        <authorList>
            <person name="Goeker M."/>
        </authorList>
    </citation>
    <scope>NUCLEOTIDE SEQUENCE [LARGE SCALE GENOMIC DNA]</scope>
    <source>
        <strain evidence="1 2">DSM 15986</strain>
    </source>
</reference>
<keyword evidence="2" id="KW-1185">Reference proteome</keyword>